<proteinExistence type="predicted"/>
<dbReference type="EnsemblBacteria" id="AAF11118">
    <property type="protein sequence ID" value="AAF11118"/>
    <property type="gene ID" value="DR_1555"/>
</dbReference>
<feature type="domain" description="Glycosyltransferase subfamily 4-like N-terminal" evidence="2">
    <location>
        <begin position="45"/>
        <end position="211"/>
    </location>
</feature>
<protein>
    <recommendedName>
        <fullName evidence="5">N-acetyl-alpha-D-glucosaminyl L-malate synthase BshA</fullName>
    </recommendedName>
</protein>
<accession>Q9RU40</accession>
<dbReference type="GO" id="GO:0016757">
    <property type="term" value="F:glycosyltransferase activity"/>
    <property type="evidence" value="ECO:0007669"/>
    <property type="project" value="InterPro"/>
</dbReference>
<dbReference type="HOGENOM" id="CLU_009583_2_5_0"/>
<dbReference type="eggNOG" id="COG0438">
    <property type="taxonomic scope" value="Bacteria"/>
</dbReference>
<evidence type="ECO:0000313" key="3">
    <source>
        <dbReference type="EMBL" id="AAF11118.1"/>
    </source>
</evidence>
<dbReference type="SUPFAM" id="SSF53756">
    <property type="entry name" value="UDP-Glycosyltransferase/glycogen phosphorylase"/>
    <property type="match status" value="1"/>
</dbReference>
<name>Q9RU40_DEIRA</name>
<reference evidence="3 4" key="1">
    <citation type="journal article" date="1999" name="Science">
        <title>Genome sequence of the radioresistant bacterium Deinococcus radiodurans R1.</title>
        <authorList>
            <person name="White O."/>
            <person name="Eisen J.A."/>
            <person name="Heidelberg J.F."/>
            <person name="Hickey E.K."/>
            <person name="Peterson J.D."/>
            <person name="Dodson R.J."/>
            <person name="Haft D.H."/>
            <person name="Gwinn M.L."/>
            <person name="Nelson W.C."/>
            <person name="Richardson D.L."/>
            <person name="Moffat K.S."/>
            <person name="Qin H."/>
            <person name="Jiang L."/>
            <person name="Pamphile W."/>
            <person name="Crosby M."/>
            <person name="Shen M."/>
            <person name="Vamathevan J.J."/>
            <person name="Lam P."/>
            <person name="McDonald L."/>
            <person name="Utterback T."/>
            <person name="Zalewski C."/>
            <person name="Makarova K.S."/>
            <person name="Aravind L."/>
            <person name="Daly M.J."/>
            <person name="Minton K.W."/>
            <person name="Fleischmann R.D."/>
            <person name="Ketchum K.A."/>
            <person name="Nelson K.E."/>
            <person name="Salzberg S."/>
            <person name="Smith H.O."/>
            <person name="Venter J.C."/>
            <person name="Fraser C.M."/>
        </authorList>
    </citation>
    <scope>NUCLEOTIDE SEQUENCE [LARGE SCALE GENOMIC DNA]</scope>
    <source>
        <strain evidence="4">ATCC 13939 / DSM 20539 / JCM 16871 / LMG 4051 / NBRC 15346 / NCIMB 9279 / R1 / VKM B-1422</strain>
    </source>
</reference>
<dbReference type="AlphaFoldDB" id="Q9RU40"/>
<dbReference type="Pfam" id="PF00534">
    <property type="entry name" value="Glycos_transf_1"/>
    <property type="match status" value="1"/>
</dbReference>
<sequence>MGSAAVGGPRPHLYFPAMSFFSPPSASVASTLGPKIAVLCHTGAGGSGVVATELGLKVADAGHEVHFVGTAMPFRLTGHQGLRGPYFHQVGGFAYALFEQPFPELSAANTLSEVILEHGVDLTHAHYAIPHASAALHARSITGKTRVLTTLHGTDVTLVGTEPAFQHTTRHAIERSDHVTAVSHSLAAETREVFGVDRDIEVIHNFVDSDRFRRIPDPGVRARFAHPEEALIVHVSNFRPIKRVEDVVQVFARIASEIPARLLMIGDGPERARAFELARELGVIGRTQFLGSFPDVQTVLGISDLFLLTSSHESFGLAALEAMSCEVPVVASNAGGIPEVVQHGVNGFLSDVGDVDDMAHHALKILRDQETYQQMGQAARRTAVEQFHPRLIVPQYLAAYRRLAEQSASTF</sequence>
<evidence type="ECO:0008006" key="5">
    <source>
        <dbReference type="Google" id="ProtNLM"/>
    </source>
</evidence>
<evidence type="ECO:0000259" key="2">
    <source>
        <dbReference type="Pfam" id="PF13439"/>
    </source>
</evidence>
<dbReference type="GO" id="GO:0071793">
    <property type="term" value="P:bacillithiol biosynthetic process"/>
    <property type="evidence" value="ECO:0007669"/>
    <property type="project" value="InterPro"/>
</dbReference>
<evidence type="ECO:0000259" key="1">
    <source>
        <dbReference type="Pfam" id="PF00534"/>
    </source>
</evidence>
<dbReference type="PANTHER" id="PTHR45947">
    <property type="entry name" value="SULFOQUINOVOSYL TRANSFERASE SQD2"/>
    <property type="match status" value="1"/>
</dbReference>
<dbReference type="NCBIfam" id="TIGR03999">
    <property type="entry name" value="thiol_BshA"/>
    <property type="match status" value="1"/>
</dbReference>
<dbReference type="PATRIC" id="fig|243230.17.peg.1756"/>
<dbReference type="InterPro" id="IPR050194">
    <property type="entry name" value="Glycosyltransferase_grp1"/>
</dbReference>
<dbReference type="OrthoDB" id="9810929at2"/>
<dbReference type="STRING" id="243230.DR_1555"/>
<dbReference type="Proteomes" id="UP000002524">
    <property type="component" value="Chromosome 1"/>
</dbReference>
<dbReference type="InterPro" id="IPR001296">
    <property type="entry name" value="Glyco_trans_1"/>
</dbReference>
<dbReference type="InterPro" id="IPR028098">
    <property type="entry name" value="Glyco_trans_4-like_N"/>
</dbReference>
<dbReference type="KEGG" id="dra:DR_1555"/>
<evidence type="ECO:0000313" key="4">
    <source>
        <dbReference type="Proteomes" id="UP000002524"/>
    </source>
</evidence>
<dbReference type="FunCoup" id="Q9RU40">
    <property type="interactions" value="306"/>
</dbReference>
<dbReference type="CAZy" id="GT4">
    <property type="family name" value="Glycosyltransferase Family 4"/>
</dbReference>
<dbReference type="PIR" id="E75381">
    <property type="entry name" value="E75381"/>
</dbReference>
<dbReference type="PaxDb" id="243230-DR_1555"/>
<dbReference type="Pfam" id="PF13439">
    <property type="entry name" value="Glyco_transf_4"/>
    <property type="match status" value="1"/>
</dbReference>
<organism evidence="3 4">
    <name type="scientific">Deinococcus radiodurans (strain ATCC 13939 / DSM 20539 / JCM 16871 / CCUG 27074 / LMG 4051 / NBRC 15346 / NCIMB 9279 / VKM B-1422 / R1)</name>
    <dbReference type="NCBI Taxonomy" id="243230"/>
    <lineage>
        <taxon>Bacteria</taxon>
        <taxon>Thermotogati</taxon>
        <taxon>Deinococcota</taxon>
        <taxon>Deinococci</taxon>
        <taxon>Deinococcales</taxon>
        <taxon>Deinococcaceae</taxon>
        <taxon>Deinococcus</taxon>
    </lineage>
</organism>
<dbReference type="InterPro" id="IPR023881">
    <property type="entry name" value="Thiol_BshA"/>
</dbReference>
<dbReference type="Gene3D" id="3.40.50.2000">
    <property type="entry name" value="Glycogen Phosphorylase B"/>
    <property type="match status" value="2"/>
</dbReference>
<gene>
    <name evidence="3" type="ordered locus">DR_1555</name>
</gene>
<dbReference type="PANTHER" id="PTHR45947:SF3">
    <property type="entry name" value="SULFOQUINOVOSYL TRANSFERASE SQD2"/>
    <property type="match status" value="1"/>
</dbReference>
<feature type="domain" description="Glycosyl transferase family 1" evidence="1">
    <location>
        <begin position="227"/>
        <end position="381"/>
    </location>
</feature>
<dbReference type="EMBL" id="AE000513">
    <property type="protein sequence ID" value="AAF11118.1"/>
    <property type="molecule type" value="Genomic_DNA"/>
</dbReference>
<keyword evidence="4" id="KW-1185">Reference proteome</keyword>
<dbReference type="InParanoid" id="Q9RU40"/>